<sequence length="429" mass="45218">MTNEISANKPKSGIAPIAGAATALVLLTALNFVNYIDRYILPGVQELVKKEFHVTDSEIGSITFWFFLTYMLAAPLTGWLGDHLPRKPLIVGCALLISGVNILTGTVHAFDSLLIRHAILGIGEASLGIYAPALLADFYPEDQRNRILTIFYTAIPVGAALGYLIGEIVGAKFGWRMPFYVSAVPGFLIAMLILFMMKEPARGGSDVKASAAEKDAPKKSAKQNIFDLAKNAPYITATLGMAMVTFSLGGISAWMPSFLERSGFSANSVGITLGAITAGGGLGGTAAGGWIAQRWLRTNHRALYLVSAWSAALAVPPALLCFFGPRVTMLPALAVAMFLIFLGTGPLNAAIINAVPSAVRSTAIAFELLLIHLLGDTPSPKIIGMVSDHSNLATGLGVTLITMLIAAVLLFIGARTAPEVSEHATASAH</sequence>
<dbReference type="Gene3D" id="1.20.1250.20">
    <property type="entry name" value="MFS general substrate transporter like domains"/>
    <property type="match status" value="1"/>
</dbReference>
<feature type="transmembrane region" description="Helical" evidence="6">
    <location>
        <begin position="114"/>
        <end position="135"/>
    </location>
</feature>
<dbReference type="OrthoDB" id="9773404at2"/>
<feature type="transmembrane region" description="Helical" evidence="6">
    <location>
        <begin position="177"/>
        <end position="195"/>
    </location>
</feature>
<keyword evidence="2" id="KW-0813">Transport</keyword>
<evidence type="ECO:0000313" key="9">
    <source>
        <dbReference type="Proteomes" id="UP000198356"/>
    </source>
</evidence>
<feature type="transmembrane region" description="Helical" evidence="6">
    <location>
        <begin position="232"/>
        <end position="255"/>
    </location>
</feature>
<accession>A0A239HXU6</accession>
<dbReference type="InterPro" id="IPR011701">
    <property type="entry name" value="MFS"/>
</dbReference>
<keyword evidence="9" id="KW-1185">Reference proteome</keyword>
<feature type="transmembrane region" description="Helical" evidence="6">
    <location>
        <begin position="62"/>
        <end position="81"/>
    </location>
</feature>
<dbReference type="GO" id="GO:0016020">
    <property type="term" value="C:membrane"/>
    <property type="evidence" value="ECO:0007669"/>
    <property type="project" value="UniProtKB-SubCell"/>
</dbReference>
<name>A0A239HXU6_9BACT</name>
<evidence type="ECO:0000256" key="2">
    <source>
        <dbReference type="ARBA" id="ARBA00022448"/>
    </source>
</evidence>
<dbReference type="GO" id="GO:0022857">
    <property type="term" value="F:transmembrane transporter activity"/>
    <property type="evidence" value="ECO:0007669"/>
    <property type="project" value="InterPro"/>
</dbReference>
<dbReference type="SUPFAM" id="SSF103473">
    <property type="entry name" value="MFS general substrate transporter"/>
    <property type="match status" value="1"/>
</dbReference>
<dbReference type="Pfam" id="PF07690">
    <property type="entry name" value="MFS_1"/>
    <property type="match status" value="1"/>
</dbReference>
<evidence type="ECO:0000256" key="4">
    <source>
        <dbReference type="ARBA" id="ARBA00022989"/>
    </source>
</evidence>
<feature type="transmembrane region" description="Helical" evidence="6">
    <location>
        <begin position="395"/>
        <end position="414"/>
    </location>
</feature>
<keyword evidence="5 6" id="KW-0472">Membrane</keyword>
<dbReference type="PANTHER" id="PTHR23505">
    <property type="entry name" value="SPINSTER"/>
    <property type="match status" value="1"/>
</dbReference>
<evidence type="ECO:0000256" key="3">
    <source>
        <dbReference type="ARBA" id="ARBA00022692"/>
    </source>
</evidence>
<evidence type="ECO:0000259" key="7">
    <source>
        <dbReference type="PROSITE" id="PS50850"/>
    </source>
</evidence>
<comment type="subcellular location">
    <subcellularLocation>
        <location evidence="1">Membrane</location>
        <topology evidence="1">Multi-pass membrane protein</topology>
    </subcellularLocation>
</comment>
<evidence type="ECO:0000313" key="8">
    <source>
        <dbReference type="EMBL" id="SNS85908.1"/>
    </source>
</evidence>
<dbReference type="PANTHER" id="PTHR23505:SF79">
    <property type="entry name" value="PROTEIN SPINSTER"/>
    <property type="match status" value="1"/>
</dbReference>
<evidence type="ECO:0000256" key="1">
    <source>
        <dbReference type="ARBA" id="ARBA00004141"/>
    </source>
</evidence>
<dbReference type="AlphaFoldDB" id="A0A239HXU6"/>
<reference evidence="8 9" key="1">
    <citation type="submission" date="2017-06" db="EMBL/GenBank/DDBJ databases">
        <authorList>
            <person name="Kim H.J."/>
            <person name="Triplett B.A."/>
        </authorList>
    </citation>
    <scope>NUCLEOTIDE SEQUENCE [LARGE SCALE GENOMIC DNA]</scope>
    <source>
        <strain evidence="8 9">DSM 18704</strain>
    </source>
</reference>
<feature type="transmembrane region" description="Helical" evidence="6">
    <location>
        <begin position="88"/>
        <end position="108"/>
    </location>
</feature>
<dbReference type="InterPro" id="IPR036259">
    <property type="entry name" value="MFS_trans_sf"/>
</dbReference>
<organism evidence="8 9">
    <name type="scientific">Granulicella rosea</name>
    <dbReference type="NCBI Taxonomy" id="474952"/>
    <lineage>
        <taxon>Bacteria</taxon>
        <taxon>Pseudomonadati</taxon>
        <taxon>Acidobacteriota</taxon>
        <taxon>Terriglobia</taxon>
        <taxon>Terriglobales</taxon>
        <taxon>Acidobacteriaceae</taxon>
        <taxon>Granulicella</taxon>
    </lineage>
</organism>
<dbReference type="RefSeq" id="WP_089408084.1">
    <property type="nucleotide sequence ID" value="NZ_FZOU01000002.1"/>
</dbReference>
<dbReference type="Proteomes" id="UP000198356">
    <property type="component" value="Unassembled WGS sequence"/>
</dbReference>
<evidence type="ECO:0000256" key="6">
    <source>
        <dbReference type="SAM" id="Phobius"/>
    </source>
</evidence>
<evidence type="ECO:0000256" key="5">
    <source>
        <dbReference type="ARBA" id="ARBA00023136"/>
    </source>
</evidence>
<feature type="domain" description="Major facilitator superfamily (MFS) profile" evidence="7">
    <location>
        <begin position="23"/>
        <end position="421"/>
    </location>
</feature>
<gene>
    <name evidence="8" type="ORF">SAMN05421770_102613</name>
</gene>
<protein>
    <submittedName>
        <fullName evidence="8">Sugar phosphate permease</fullName>
    </submittedName>
</protein>
<feature type="transmembrane region" description="Helical" evidence="6">
    <location>
        <begin position="303"/>
        <end position="325"/>
    </location>
</feature>
<dbReference type="CDD" id="cd17328">
    <property type="entry name" value="MFS_spinster_like"/>
    <property type="match status" value="1"/>
</dbReference>
<dbReference type="InterPro" id="IPR020846">
    <property type="entry name" value="MFS_dom"/>
</dbReference>
<dbReference type="EMBL" id="FZOU01000002">
    <property type="protein sequence ID" value="SNS85908.1"/>
    <property type="molecule type" value="Genomic_DNA"/>
</dbReference>
<feature type="transmembrane region" description="Helical" evidence="6">
    <location>
        <begin position="267"/>
        <end position="291"/>
    </location>
</feature>
<feature type="transmembrane region" description="Helical" evidence="6">
    <location>
        <begin position="12"/>
        <end position="33"/>
    </location>
</feature>
<keyword evidence="4 6" id="KW-1133">Transmembrane helix</keyword>
<feature type="transmembrane region" description="Helical" evidence="6">
    <location>
        <begin position="331"/>
        <end position="351"/>
    </location>
</feature>
<keyword evidence="3 6" id="KW-0812">Transmembrane</keyword>
<feature type="transmembrane region" description="Helical" evidence="6">
    <location>
        <begin position="147"/>
        <end position="165"/>
    </location>
</feature>
<dbReference type="InterPro" id="IPR044770">
    <property type="entry name" value="MFS_spinster-like"/>
</dbReference>
<dbReference type="PROSITE" id="PS50850">
    <property type="entry name" value="MFS"/>
    <property type="match status" value="1"/>
</dbReference>
<proteinExistence type="predicted"/>